<dbReference type="GO" id="GO:0016763">
    <property type="term" value="F:pentosyltransferase activity"/>
    <property type="evidence" value="ECO:0007669"/>
    <property type="project" value="TreeGrafter"/>
</dbReference>
<sequence length="519" mass="55917">MSHATLQRAAEVRTGSSPPRRWPFALAVTALLAQMAIAMVTTAVRQTPTVDEPVHIGAAAVYLEQHSLRYNPEHPPLGKLVMATGLAFAGLRLDPGFSGDQTELGRHVLYEQGNDPGELLLLARLPVIVLTLLFGLVVFRFAADISTRTGGLLALALYAFSPDVIAHGSLATVDLPVTGFLLTSAWLLWRARGNPALHLPLAGLALGAAVATKMNALAAVAVLLALAVWRHRAQAAWLAVVALAVVWASYLAVDPLLRWESPPDLPSAPVGWLPLPEPYLDGLRAQLGFEDRVWGGYLFGTHYEGSRWYYLPAALLVKTPVGALLLWCAGVVAVLEEKREAALYLLAPAAVLLAVAMSGNRDLGVRYAIAVPVFLAVAAAVLAHRRWAVLAAALVAVSSVWTFPYYLPYSNEVFGGPSKTHLHLHDSNVDWGQDLGRLAERLKRYPGERLWLVYKGAGVPEHYGVHAADPREVEPDDVHGLLVVSNTAIAKAGDRLRALLDTSAPIDSVGHSITIFRRP</sequence>
<evidence type="ECO:0000313" key="11">
    <source>
        <dbReference type="Proteomes" id="UP000199691"/>
    </source>
</evidence>
<evidence type="ECO:0000256" key="2">
    <source>
        <dbReference type="ARBA" id="ARBA00022475"/>
    </source>
</evidence>
<comment type="subcellular location">
    <subcellularLocation>
        <location evidence="1">Cell membrane</location>
        <topology evidence="1">Multi-pass membrane protein</topology>
    </subcellularLocation>
</comment>
<feature type="transmembrane region" description="Helical" evidence="8">
    <location>
        <begin position="201"/>
        <end position="228"/>
    </location>
</feature>
<name>A0A1H0L4Z8_9PSEU</name>
<evidence type="ECO:0000256" key="3">
    <source>
        <dbReference type="ARBA" id="ARBA00022676"/>
    </source>
</evidence>
<dbReference type="GO" id="GO:0005886">
    <property type="term" value="C:plasma membrane"/>
    <property type="evidence" value="ECO:0007669"/>
    <property type="project" value="UniProtKB-SubCell"/>
</dbReference>
<keyword evidence="7 8" id="KW-0472">Membrane</keyword>
<feature type="transmembrane region" description="Helical" evidence="8">
    <location>
        <begin position="308"/>
        <end position="335"/>
    </location>
</feature>
<feature type="transmembrane region" description="Helical" evidence="8">
    <location>
        <begin position="365"/>
        <end position="382"/>
    </location>
</feature>
<evidence type="ECO:0000259" key="9">
    <source>
        <dbReference type="Pfam" id="PF02366"/>
    </source>
</evidence>
<evidence type="ECO:0000313" key="10">
    <source>
        <dbReference type="EMBL" id="SDO63354.1"/>
    </source>
</evidence>
<dbReference type="GO" id="GO:0009103">
    <property type="term" value="P:lipopolysaccharide biosynthetic process"/>
    <property type="evidence" value="ECO:0007669"/>
    <property type="project" value="UniProtKB-ARBA"/>
</dbReference>
<feature type="transmembrane region" description="Helical" evidence="8">
    <location>
        <begin position="389"/>
        <end position="407"/>
    </location>
</feature>
<keyword evidence="11" id="KW-1185">Reference proteome</keyword>
<organism evidence="10 11">
    <name type="scientific">Lentzea jiangxiensis</name>
    <dbReference type="NCBI Taxonomy" id="641025"/>
    <lineage>
        <taxon>Bacteria</taxon>
        <taxon>Bacillati</taxon>
        <taxon>Actinomycetota</taxon>
        <taxon>Actinomycetes</taxon>
        <taxon>Pseudonocardiales</taxon>
        <taxon>Pseudonocardiaceae</taxon>
        <taxon>Lentzea</taxon>
    </lineage>
</organism>
<keyword evidence="3 10" id="KW-0328">Glycosyltransferase</keyword>
<keyword evidence="5 8" id="KW-0812">Transmembrane</keyword>
<dbReference type="GO" id="GO:0006493">
    <property type="term" value="P:protein O-linked glycosylation"/>
    <property type="evidence" value="ECO:0007669"/>
    <property type="project" value="InterPro"/>
</dbReference>
<gene>
    <name evidence="10" type="ORF">SAMN05421507_103193</name>
</gene>
<evidence type="ECO:0000256" key="7">
    <source>
        <dbReference type="ARBA" id="ARBA00023136"/>
    </source>
</evidence>
<dbReference type="PANTHER" id="PTHR33908:SF11">
    <property type="entry name" value="MEMBRANE PROTEIN"/>
    <property type="match status" value="1"/>
</dbReference>
<evidence type="ECO:0000256" key="5">
    <source>
        <dbReference type="ARBA" id="ARBA00022692"/>
    </source>
</evidence>
<protein>
    <submittedName>
        <fullName evidence="10">Dolichyl-phosphate-mannose-protein mannosyltransferase</fullName>
    </submittedName>
</protein>
<dbReference type="EMBL" id="FNIX01000003">
    <property type="protein sequence ID" value="SDO63354.1"/>
    <property type="molecule type" value="Genomic_DNA"/>
</dbReference>
<feature type="transmembrane region" description="Helical" evidence="8">
    <location>
        <begin position="235"/>
        <end position="253"/>
    </location>
</feature>
<reference evidence="11" key="1">
    <citation type="submission" date="2016-10" db="EMBL/GenBank/DDBJ databases">
        <authorList>
            <person name="Varghese N."/>
            <person name="Submissions S."/>
        </authorList>
    </citation>
    <scope>NUCLEOTIDE SEQUENCE [LARGE SCALE GENOMIC DNA]</scope>
    <source>
        <strain evidence="11">CGMCC 4.6609</strain>
    </source>
</reference>
<feature type="domain" description="ArnT-like N-terminal" evidence="9">
    <location>
        <begin position="50"/>
        <end position="230"/>
    </location>
</feature>
<evidence type="ECO:0000256" key="1">
    <source>
        <dbReference type="ARBA" id="ARBA00004651"/>
    </source>
</evidence>
<proteinExistence type="predicted"/>
<dbReference type="RefSeq" id="WP_245733362.1">
    <property type="nucleotide sequence ID" value="NZ_FNIX01000003.1"/>
</dbReference>
<dbReference type="STRING" id="641025.SAMN05421507_103193"/>
<keyword evidence="6 8" id="KW-1133">Transmembrane helix</keyword>
<dbReference type="PANTHER" id="PTHR33908">
    <property type="entry name" value="MANNOSYLTRANSFERASE YKCB-RELATED"/>
    <property type="match status" value="1"/>
</dbReference>
<keyword evidence="2" id="KW-1003">Cell membrane</keyword>
<dbReference type="AlphaFoldDB" id="A0A1H0L4Z8"/>
<feature type="transmembrane region" description="Helical" evidence="8">
    <location>
        <begin position="119"/>
        <end position="143"/>
    </location>
</feature>
<dbReference type="Pfam" id="PF02366">
    <property type="entry name" value="PMT"/>
    <property type="match status" value="1"/>
</dbReference>
<keyword evidence="4 10" id="KW-0808">Transferase</keyword>
<feature type="transmembrane region" description="Helical" evidence="8">
    <location>
        <begin position="21"/>
        <end position="44"/>
    </location>
</feature>
<evidence type="ECO:0000256" key="6">
    <source>
        <dbReference type="ARBA" id="ARBA00022989"/>
    </source>
</evidence>
<dbReference type="InterPro" id="IPR050297">
    <property type="entry name" value="LipidA_mod_glycosyltrf_83"/>
</dbReference>
<accession>A0A1H0L4Z8</accession>
<feature type="transmembrane region" description="Helical" evidence="8">
    <location>
        <begin position="342"/>
        <end position="359"/>
    </location>
</feature>
<dbReference type="InterPro" id="IPR003342">
    <property type="entry name" value="ArnT-like_N"/>
</dbReference>
<evidence type="ECO:0000256" key="8">
    <source>
        <dbReference type="SAM" id="Phobius"/>
    </source>
</evidence>
<dbReference type="Proteomes" id="UP000199691">
    <property type="component" value="Unassembled WGS sequence"/>
</dbReference>
<evidence type="ECO:0000256" key="4">
    <source>
        <dbReference type="ARBA" id="ARBA00022679"/>
    </source>
</evidence>
<dbReference type="GO" id="GO:0000030">
    <property type="term" value="F:mannosyltransferase activity"/>
    <property type="evidence" value="ECO:0007669"/>
    <property type="project" value="InterPro"/>
</dbReference>